<dbReference type="InterPro" id="IPR011006">
    <property type="entry name" value="CheY-like_superfamily"/>
</dbReference>
<reference evidence="7 8" key="1">
    <citation type="journal article" date="2015" name="Genome Announc.">
        <title>Expanding the biotechnology potential of lactobacilli through comparative genomics of 213 strains and associated genera.</title>
        <authorList>
            <person name="Sun Z."/>
            <person name="Harris H.M."/>
            <person name="McCann A."/>
            <person name="Guo C."/>
            <person name="Argimon S."/>
            <person name="Zhang W."/>
            <person name="Yang X."/>
            <person name="Jeffery I.B."/>
            <person name="Cooney J.C."/>
            <person name="Kagawa T.F."/>
            <person name="Liu W."/>
            <person name="Song Y."/>
            <person name="Salvetti E."/>
            <person name="Wrobel A."/>
            <person name="Rasinkangas P."/>
            <person name="Parkhill J."/>
            <person name="Rea M.C."/>
            <person name="O'Sullivan O."/>
            <person name="Ritari J."/>
            <person name="Douillard F.P."/>
            <person name="Paul Ross R."/>
            <person name="Yang R."/>
            <person name="Briner A.E."/>
            <person name="Felis G.E."/>
            <person name="de Vos W.M."/>
            <person name="Barrangou R."/>
            <person name="Klaenhammer T.R."/>
            <person name="Caufield P.W."/>
            <person name="Cui Y."/>
            <person name="Zhang H."/>
            <person name="O'Toole P.W."/>
        </authorList>
    </citation>
    <scope>NUCLEOTIDE SEQUENCE [LARGE SCALE GENOMIC DNA]</scope>
    <source>
        <strain evidence="7 8">DSM 16991</strain>
    </source>
</reference>
<evidence type="ECO:0000256" key="4">
    <source>
        <dbReference type="PROSITE-ProRule" id="PRU00169"/>
    </source>
</evidence>
<organism evidence="7 8">
    <name type="scientific">Schleiferilactobacillus harbinensis DSM 16991</name>
    <dbReference type="NCBI Taxonomy" id="1122147"/>
    <lineage>
        <taxon>Bacteria</taxon>
        <taxon>Bacillati</taxon>
        <taxon>Bacillota</taxon>
        <taxon>Bacilli</taxon>
        <taxon>Lactobacillales</taxon>
        <taxon>Lactobacillaceae</taxon>
        <taxon>Schleiferilactobacillus</taxon>
    </lineage>
</organism>
<dbReference type="PROSITE" id="PS01124">
    <property type="entry name" value="HTH_ARAC_FAMILY_2"/>
    <property type="match status" value="1"/>
</dbReference>
<dbReference type="PANTHER" id="PTHR43280">
    <property type="entry name" value="ARAC-FAMILY TRANSCRIPTIONAL REGULATOR"/>
    <property type="match status" value="1"/>
</dbReference>
<name>A0A0R1XI26_9LACO</name>
<accession>A0A0R1XI26</accession>
<feature type="modified residue" description="4-aspartylphosphate" evidence="4">
    <location>
        <position position="54"/>
    </location>
</feature>
<proteinExistence type="predicted"/>
<protein>
    <recommendedName>
        <fullName evidence="9">Response regulator</fullName>
    </recommendedName>
</protein>
<dbReference type="PATRIC" id="fig|1122147.4.peg.249"/>
<dbReference type="OrthoDB" id="342399at2"/>
<dbReference type="RefSeq" id="WP_027828598.1">
    <property type="nucleotide sequence ID" value="NZ_AUEH01000023.1"/>
</dbReference>
<evidence type="ECO:0000259" key="6">
    <source>
        <dbReference type="PROSITE" id="PS50110"/>
    </source>
</evidence>
<dbReference type="Proteomes" id="UP000050949">
    <property type="component" value="Unassembled WGS sequence"/>
</dbReference>
<dbReference type="Gene3D" id="1.10.10.60">
    <property type="entry name" value="Homeodomain-like"/>
    <property type="match status" value="2"/>
</dbReference>
<dbReference type="GO" id="GO:0043565">
    <property type="term" value="F:sequence-specific DNA binding"/>
    <property type="evidence" value="ECO:0007669"/>
    <property type="project" value="InterPro"/>
</dbReference>
<keyword evidence="2" id="KW-0238">DNA-binding</keyword>
<dbReference type="GeneID" id="78510243"/>
<dbReference type="SUPFAM" id="SSF52172">
    <property type="entry name" value="CheY-like"/>
    <property type="match status" value="1"/>
</dbReference>
<dbReference type="SUPFAM" id="SSF46689">
    <property type="entry name" value="Homeodomain-like"/>
    <property type="match status" value="2"/>
</dbReference>
<evidence type="ECO:0000313" key="7">
    <source>
        <dbReference type="EMBL" id="KRM29866.1"/>
    </source>
</evidence>
<dbReference type="eggNOG" id="COG4753">
    <property type="taxonomic scope" value="Bacteria"/>
</dbReference>
<dbReference type="InterPro" id="IPR001789">
    <property type="entry name" value="Sig_transdc_resp-reg_receiver"/>
</dbReference>
<gene>
    <name evidence="7" type="ORF">FC91_GL000238</name>
</gene>
<comment type="caution">
    <text evidence="7">The sequence shown here is derived from an EMBL/GenBank/DDBJ whole genome shotgun (WGS) entry which is preliminary data.</text>
</comment>
<keyword evidence="3" id="KW-0804">Transcription</keyword>
<keyword evidence="4" id="KW-0597">Phosphoprotein</keyword>
<dbReference type="InterPro" id="IPR018060">
    <property type="entry name" value="HTH_AraC"/>
</dbReference>
<evidence type="ECO:0008006" key="9">
    <source>
        <dbReference type="Google" id="ProtNLM"/>
    </source>
</evidence>
<evidence type="ECO:0000313" key="8">
    <source>
        <dbReference type="Proteomes" id="UP000050949"/>
    </source>
</evidence>
<evidence type="ECO:0000256" key="1">
    <source>
        <dbReference type="ARBA" id="ARBA00023015"/>
    </source>
</evidence>
<dbReference type="SMART" id="SM00448">
    <property type="entry name" value="REC"/>
    <property type="match status" value="1"/>
</dbReference>
<dbReference type="InterPro" id="IPR009057">
    <property type="entry name" value="Homeodomain-like_sf"/>
</dbReference>
<dbReference type="Pfam" id="PF12833">
    <property type="entry name" value="HTH_18"/>
    <property type="match status" value="1"/>
</dbReference>
<dbReference type="SMART" id="SM00342">
    <property type="entry name" value="HTH_ARAC"/>
    <property type="match status" value="1"/>
</dbReference>
<dbReference type="eggNOG" id="COG2207">
    <property type="taxonomic scope" value="Bacteria"/>
</dbReference>
<dbReference type="InterPro" id="IPR020449">
    <property type="entry name" value="Tscrpt_reg_AraC-type_HTH"/>
</dbReference>
<keyword evidence="1" id="KW-0805">Transcription regulation</keyword>
<dbReference type="AlphaFoldDB" id="A0A0R1XI26"/>
<feature type="domain" description="HTH araC/xylS-type" evidence="5">
    <location>
        <begin position="133"/>
        <end position="231"/>
    </location>
</feature>
<dbReference type="GO" id="GO:0003700">
    <property type="term" value="F:DNA-binding transcription factor activity"/>
    <property type="evidence" value="ECO:0007669"/>
    <property type="project" value="InterPro"/>
</dbReference>
<dbReference type="Pfam" id="PF00072">
    <property type="entry name" value="Response_reg"/>
    <property type="match status" value="1"/>
</dbReference>
<dbReference type="CDD" id="cd17536">
    <property type="entry name" value="REC_YesN-like"/>
    <property type="match status" value="1"/>
</dbReference>
<sequence length="236" mass="26694">MKHVLLVDDNQFERDNIRQQIQDQFLDVVIHEADNGLTARRFTDAHPIDVLVTDIKMPLMDGVELIKQIRFVNKQVKILVISGYDDFAYARGVLPYDVSDYLLKPVNGVELRDALGKFLSPKDAPAAVSPPVAQVLQLIEDEYATNLTLEYVADQVHLVPAYLGSLFKKEVGHSFSRYLNQLRLQKAAELLSQTNIRVVNVAAFVGINDPSYFGKLFRQEYGDTPANYRKKQGQTV</sequence>
<dbReference type="EMBL" id="AZFW01000009">
    <property type="protein sequence ID" value="KRM29866.1"/>
    <property type="molecule type" value="Genomic_DNA"/>
</dbReference>
<evidence type="ECO:0000256" key="3">
    <source>
        <dbReference type="ARBA" id="ARBA00023163"/>
    </source>
</evidence>
<feature type="domain" description="Response regulatory" evidence="6">
    <location>
        <begin position="3"/>
        <end position="119"/>
    </location>
</feature>
<evidence type="ECO:0000256" key="2">
    <source>
        <dbReference type="ARBA" id="ARBA00023125"/>
    </source>
</evidence>
<dbReference type="PROSITE" id="PS50110">
    <property type="entry name" value="RESPONSE_REGULATORY"/>
    <property type="match status" value="1"/>
</dbReference>
<dbReference type="GO" id="GO:0000160">
    <property type="term" value="P:phosphorelay signal transduction system"/>
    <property type="evidence" value="ECO:0007669"/>
    <property type="project" value="InterPro"/>
</dbReference>
<dbReference type="Gene3D" id="3.40.50.2300">
    <property type="match status" value="1"/>
</dbReference>
<evidence type="ECO:0000259" key="5">
    <source>
        <dbReference type="PROSITE" id="PS01124"/>
    </source>
</evidence>
<dbReference type="PRINTS" id="PR00032">
    <property type="entry name" value="HTHARAC"/>
</dbReference>
<dbReference type="PANTHER" id="PTHR43280:SF2">
    <property type="entry name" value="HTH-TYPE TRANSCRIPTIONAL REGULATOR EXSA"/>
    <property type="match status" value="1"/>
</dbReference>